<evidence type="ECO:0000313" key="3">
    <source>
        <dbReference type="Proteomes" id="UP000812277"/>
    </source>
</evidence>
<dbReference type="RefSeq" id="WP_219873168.1">
    <property type="nucleotide sequence ID" value="NZ_JAHZIJ010000009.1"/>
</dbReference>
<dbReference type="EMBL" id="JAHZIJ010000009">
    <property type="protein sequence ID" value="MBW7475929.1"/>
    <property type="molecule type" value="Genomic_DNA"/>
</dbReference>
<feature type="coiled-coil region" evidence="1">
    <location>
        <begin position="31"/>
        <end position="93"/>
    </location>
</feature>
<reference evidence="2 3" key="1">
    <citation type="submission" date="2021-07" db="EMBL/GenBank/DDBJ databases">
        <title>Paenibacillus radiodurans sp. nov., isolated from the southeastern edge of Tengger Desert.</title>
        <authorList>
            <person name="Zhang G."/>
        </authorList>
    </citation>
    <scope>NUCLEOTIDE SEQUENCE [LARGE SCALE GENOMIC DNA]</scope>
    <source>
        <strain evidence="2 3">DT7-4</strain>
    </source>
</reference>
<accession>A0ABS7D7Y8</accession>
<name>A0ABS7D7Y8_9BACL</name>
<evidence type="ECO:0000313" key="2">
    <source>
        <dbReference type="EMBL" id="MBW7475929.1"/>
    </source>
</evidence>
<sequence>MQEPKIDIEQLIQKLRDMDRQLYYYVLAKTVNDAADTLEHQQREIESLRSQLAVSEDQYKVIAEEKAEIEMLLEEAEREWDELREEYNLAVSAGVDTATRLVDTKMTLDTLRVANTALLNGLRWYGDESIYDTNEGAEYPEVLVDEGEQARDLLAQYDTSKSGTLQSVSLACPNCSENNVFNICDGEFPDVEWFKCSFCGGIPTKNEWLAQYDTSQ</sequence>
<gene>
    <name evidence="2" type="ORF">K0T92_14380</name>
</gene>
<keyword evidence="3" id="KW-1185">Reference proteome</keyword>
<dbReference type="Proteomes" id="UP000812277">
    <property type="component" value="Unassembled WGS sequence"/>
</dbReference>
<comment type="caution">
    <text evidence="2">The sequence shown here is derived from an EMBL/GenBank/DDBJ whole genome shotgun (WGS) entry which is preliminary data.</text>
</comment>
<protein>
    <submittedName>
        <fullName evidence="2">Uncharacterized protein</fullName>
    </submittedName>
</protein>
<evidence type="ECO:0000256" key="1">
    <source>
        <dbReference type="SAM" id="Coils"/>
    </source>
</evidence>
<keyword evidence="1" id="KW-0175">Coiled coil</keyword>
<proteinExistence type="predicted"/>
<organism evidence="2 3">
    <name type="scientific">Paenibacillus oenotherae</name>
    <dbReference type="NCBI Taxonomy" id="1435645"/>
    <lineage>
        <taxon>Bacteria</taxon>
        <taxon>Bacillati</taxon>
        <taxon>Bacillota</taxon>
        <taxon>Bacilli</taxon>
        <taxon>Bacillales</taxon>
        <taxon>Paenibacillaceae</taxon>
        <taxon>Paenibacillus</taxon>
    </lineage>
</organism>